<dbReference type="AlphaFoldDB" id="A0AAV9J8G3"/>
<sequence>MGVLIAAFTPENAGLQHVRHATIIPATGNYRESVPKIDNFLNMLANLLPRDILLTMTLDSAGHASEDSARALKVLYKRQRNLRTLRMDSVFRAHRDWSKLAHITCLHLEIYDDKTPAFAASGILQHVPSLRHLEIHVDLEQYCRTVAVQYSKARGRARASESLVQRLFACWPETSKPQLQLRSLQVYDLDLSLASATLLKAIDMSRLDSLGLQKCRHSIELLRGIRPTGLPKRMNLRNLVVSGHPDCDEVRMDDAIDDFLNSFAGLEHLVIMGPEQEPLRPDLSSVAKHAATLRLLYLDCVWSDWPVDKPPADEIHYHPSALCKLMPQCVRLEQIALNTPRVLLDSDEVTALRDTGAFIGALAAAPALRTFRMLSVPNEVDYSFDILDLEAHRMFIKCGMASIATRYLHRMPNLHAVSIAHGEDDFVVVCDLEVAPHFYTRGQVFNAYGKSDTVALVMSKGMVQEIEPVSDILDMEPRGSRLMRYGYKT</sequence>
<name>A0AAV9J8G3_9PEZI</name>
<dbReference type="InterPro" id="IPR032675">
    <property type="entry name" value="LRR_dom_sf"/>
</dbReference>
<keyword evidence="2" id="KW-1185">Reference proteome</keyword>
<dbReference type="Gene3D" id="3.80.10.10">
    <property type="entry name" value="Ribonuclease Inhibitor"/>
    <property type="match status" value="1"/>
</dbReference>
<evidence type="ECO:0000313" key="2">
    <source>
        <dbReference type="Proteomes" id="UP001324427"/>
    </source>
</evidence>
<evidence type="ECO:0008006" key="3">
    <source>
        <dbReference type="Google" id="ProtNLM"/>
    </source>
</evidence>
<protein>
    <recommendedName>
        <fullName evidence="3">F-box domain-containing protein</fullName>
    </recommendedName>
</protein>
<gene>
    <name evidence="1" type="ORF">LTR36_007980</name>
</gene>
<accession>A0AAV9J8G3</accession>
<proteinExistence type="predicted"/>
<reference evidence="1 2" key="1">
    <citation type="submission" date="2021-11" db="EMBL/GenBank/DDBJ databases">
        <title>Black yeast isolated from Biological Soil Crust.</title>
        <authorList>
            <person name="Kurbessoian T."/>
        </authorList>
    </citation>
    <scope>NUCLEOTIDE SEQUENCE [LARGE SCALE GENOMIC DNA]</scope>
    <source>
        <strain evidence="1 2">CCFEE 5522</strain>
    </source>
</reference>
<evidence type="ECO:0000313" key="1">
    <source>
        <dbReference type="EMBL" id="KAK4541379.1"/>
    </source>
</evidence>
<dbReference type="EMBL" id="JAVFHQ010000053">
    <property type="protein sequence ID" value="KAK4541379.1"/>
    <property type="molecule type" value="Genomic_DNA"/>
</dbReference>
<organism evidence="1 2">
    <name type="scientific">Oleoguttula mirabilis</name>
    <dbReference type="NCBI Taxonomy" id="1507867"/>
    <lineage>
        <taxon>Eukaryota</taxon>
        <taxon>Fungi</taxon>
        <taxon>Dikarya</taxon>
        <taxon>Ascomycota</taxon>
        <taxon>Pezizomycotina</taxon>
        <taxon>Dothideomycetes</taxon>
        <taxon>Dothideomycetidae</taxon>
        <taxon>Mycosphaerellales</taxon>
        <taxon>Teratosphaeriaceae</taxon>
        <taxon>Oleoguttula</taxon>
    </lineage>
</organism>
<comment type="caution">
    <text evidence="1">The sequence shown here is derived from an EMBL/GenBank/DDBJ whole genome shotgun (WGS) entry which is preliminary data.</text>
</comment>
<dbReference type="Proteomes" id="UP001324427">
    <property type="component" value="Unassembled WGS sequence"/>
</dbReference>